<dbReference type="PATRIC" id="fig|1423790.3.peg.1492"/>
<organism evidence="4 5">
    <name type="scientific">Lactobacillus pasteurii DSM 23907 = CRBIP 24.76</name>
    <dbReference type="NCBI Taxonomy" id="1423790"/>
    <lineage>
        <taxon>Bacteria</taxon>
        <taxon>Bacillati</taxon>
        <taxon>Bacillota</taxon>
        <taxon>Bacilli</taxon>
        <taxon>Lactobacillales</taxon>
        <taxon>Lactobacillaceae</taxon>
        <taxon>Lactobacillus</taxon>
    </lineage>
</organism>
<reference evidence="4 5" key="1">
    <citation type="submission" date="2012-06" db="EMBL/GenBank/DDBJ databases">
        <title>Draft Genome Sequence of Lactobacillus pasteurii CRBIP 24.76T.</title>
        <authorList>
            <person name="Cousin S."/>
            <person name="Bouchier C."/>
            <person name="Loux V."/>
            <person name="Ma L."/>
            <person name="Creno S."/>
            <person name="Bizet C."/>
            <person name="Clermont D."/>
        </authorList>
    </citation>
    <scope>NUCLEOTIDE SEQUENCE [LARGE SCALE GENOMIC DNA]</scope>
    <source>
        <strain evidence="5">CRBIP 24.76T</strain>
    </source>
</reference>
<dbReference type="EMBL" id="CAKD01000022">
    <property type="protein sequence ID" value="CCI85528.1"/>
    <property type="molecule type" value="Genomic_DNA"/>
</dbReference>
<dbReference type="Pfam" id="PF03747">
    <property type="entry name" value="ADP_ribosyl_GH"/>
    <property type="match status" value="1"/>
</dbReference>
<evidence type="ECO:0000256" key="3">
    <source>
        <dbReference type="PIRSR" id="PIRSR605502-1"/>
    </source>
</evidence>
<dbReference type="AlphaFoldDB" id="I7LE68"/>
<dbReference type="InterPro" id="IPR050792">
    <property type="entry name" value="ADP-ribosylglycohydrolase"/>
</dbReference>
<comment type="caution">
    <text evidence="4">The sequence shown here is derived from an EMBL/GenBank/DDBJ whole genome shotgun (WGS) entry which is preliminary data.</text>
</comment>
<protein>
    <recommendedName>
        <fullName evidence="6">ADP-ribosylglycohydrolase</fullName>
    </recommendedName>
</protein>
<dbReference type="PANTHER" id="PTHR16222:SF24">
    <property type="entry name" value="ADP-RIBOSYLHYDROLASE ARH3"/>
    <property type="match status" value="1"/>
</dbReference>
<feature type="binding site" evidence="3">
    <location>
        <position position="273"/>
    </location>
    <ligand>
        <name>Mg(2+)</name>
        <dbReference type="ChEBI" id="CHEBI:18420"/>
        <label>1</label>
    </ligand>
</feature>
<feature type="binding site" evidence="3">
    <location>
        <position position="274"/>
    </location>
    <ligand>
        <name>Mg(2+)</name>
        <dbReference type="ChEBI" id="CHEBI:18420"/>
        <label>1</label>
    </ligand>
</feature>
<gene>
    <name evidence="4" type="ORF">BN53_05420</name>
</gene>
<feature type="binding site" evidence="3">
    <location>
        <position position="58"/>
    </location>
    <ligand>
        <name>Mg(2+)</name>
        <dbReference type="ChEBI" id="CHEBI:18420"/>
        <label>1</label>
    </ligand>
</feature>
<evidence type="ECO:0000256" key="2">
    <source>
        <dbReference type="ARBA" id="ARBA00022801"/>
    </source>
</evidence>
<keyword evidence="2" id="KW-0378">Hydrolase</keyword>
<evidence type="ECO:0000313" key="5">
    <source>
        <dbReference type="Proteomes" id="UP000009311"/>
    </source>
</evidence>
<dbReference type="eggNOG" id="COG1397">
    <property type="taxonomic scope" value="Bacteria"/>
</dbReference>
<comment type="cofactor">
    <cofactor evidence="3">
        <name>Mg(2+)</name>
        <dbReference type="ChEBI" id="CHEBI:18420"/>
    </cofactor>
    <text evidence="3">Binds 2 magnesium ions per subunit.</text>
</comment>
<dbReference type="Proteomes" id="UP000009311">
    <property type="component" value="Unassembled WGS sequence"/>
</dbReference>
<name>I7LE68_9LACO</name>
<dbReference type="Gene3D" id="1.10.4080.10">
    <property type="entry name" value="ADP-ribosylation/Crystallin J1"/>
    <property type="match status" value="1"/>
</dbReference>
<dbReference type="STRING" id="1423790.BN53_05420"/>
<keyword evidence="5" id="KW-1185">Reference proteome</keyword>
<dbReference type="PANTHER" id="PTHR16222">
    <property type="entry name" value="ADP-RIBOSYLGLYCOHYDROLASE"/>
    <property type="match status" value="1"/>
</dbReference>
<dbReference type="RefSeq" id="WP_009560080.1">
    <property type="nucleotide sequence ID" value="NZ_AYZN01000005.1"/>
</dbReference>
<dbReference type="GO" id="GO:0016787">
    <property type="term" value="F:hydrolase activity"/>
    <property type="evidence" value="ECO:0007669"/>
    <property type="project" value="UniProtKB-KW"/>
</dbReference>
<proteinExistence type="inferred from homology"/>
<dbReference type="SUPFAM" id="SSF101478">
    <property type="entry name" value="ADP-ribosylglycohydrolase"/>
    <property type="match status" value="1"/>
</dbReference>
<feature type="binding site" evidence="3">
    <location>
        <position position="56"/>
    </location>
    <ligand>
        <name>Mg(2+)</name>
        <dbReference type="ChEBI" id="CHEBI:18420"/>
        <label>1</label>
    </ligand>
</feature>
<keyword evidence="3" id="KW-0479">Metal-binding</keyword>
<comment type="similarity">
    <text evidence="1">Belongs to the ADP-ribosylglycohydrolase family.</text>
</comment>
<evidence type="ECO:0008006" key="6">
    <source>
        <dbReference type="Google" id="ProtNLM"/>
    </source>
</evidence>
<evidence type="ECO:0000313" key="4">
    <source>
        <dbReference type="EMBL" id="CCI85528.1"/>
    </source>
</evidence>
<keyword evidence="3" id="KW-0460">Magnesium</keyword>
<dbReference type="OrthoDB" id="9798107at2"/>
<sequence length="319" mass="34934">MTKISKKQIFDGILGFAIGDALGVPVEFMSRSDLDMNPVTDMSAGGEHGQVAGTWSDDTSLTLATVDSLTKAGVDYKDLMERFSKWLWEGDYSARGEAFDVGGTTKTAIFNFNKGAKALESGEISDWTSGNGSLMRILPIVLYLHAQGKGKLDRESAEIIHNYSKCTHANPRCLIACGIYAEVVFNLLKGYPLPLAIRSGIADALAFYNQDPFFARYLYEFANLVHIFELRREQIKSTGYVVDTLYAVLWCLANNHSYEEVVLSAVNLGDDTDTIAAIAGGAAGLVYGVEAMPADWLHTLAKGDWIKQLCTDFYSSLSE</sequence>
<dbReference type="InterPro" id="IPR036705">
    <property type="entry name" value="Ribosyl_crysJ1_sf"/>
</dbReference>
<evidence type="ECO:0000256" key="1">
    <source>
        <dbReference type="ARBA" id="ARBA00010702"/>
    </source>
</evidence>
<dbReference type="GO" id="GO:0046872">
    <property type="term" value="F:metal ion binding"/>
    <property type="evidence" value="ECO:0007669"/>
    <property type="project" value="UniProtKB-KW"/>
</dbReference>
<dbReference type="InterPro" id="IPR005502">
    <property type="entry name" value="Ribosyl_crysJ1"/>
</dbReference>
<accession>I7LE68</accession>
<feature type="binding site" evidence="3">
    <location>
        <position position="271"/>
    </location>
    <ligand>
        <name>Mg(2+)</name>
        <dbReference type="ChEBI" id="CHEBI:18420"/>
        <label>1</label>
    </ligand>
</feature>
<feature type="binding site" evidence="3">
    <location>
        <position position="57"/>
    </location>
    <ligand>
        <name>Mg(2+)</name>
        <dbReference type="ChEBI" id="CHEBI:18420"/>
        <label>1</label>
    </ligand>
</feature>